<organism evidence="1 2">
    <name type="scientific">Comamonas endophytica</name>
    <dbReference type="NCBI Taxonomy" id="2949090"/>
    <lineage>
        <taxon>Bacteria</taxon>
        <taxon>Pseudomonadati</taxon>
        <taxon>Pseudomonadota</taxon>
        <taxon>Betaproteobacteria</taxon>
        <taxon>Burkholderiales</taxon>
        <taxon>Comamonadaceae</taxon>
        <taxon>Comamonas</taxon>
    </lineage>
</organism>
<accession>A0ABY6G6E5</accession>
<sequence length="73" mass="8238">MQSMPGQGVQRIREIFNFSDKRCFHPLEGVFAHLNCVNALKKSHIAGLLNVPLLRGNVCTTWKAARLCYILNP</sequence>
<dbReference type="Proteomes" id="UP001162800">
    <property type="component" value="Chromosome"/>
</dbReference>
<evidence type="ECO:0000313" key="1">
    <source>
        <dbReference type="EMBL" id="UYG50579.1"/>
    </source>
</evidence>
<proteinExistence type="predicted"/>
<protein>
    <recommendedName>
        <fullName evidence="3">DDE family transposase</fullName>
    </recommendedName>
</protein>
<keyword evidence="2" id="KW-1185">Reference proteome</keyword>
<dbReference type="RefSeq" id="WP_231041677.1">
    <property type="nucleotide sequence ID" value="NZ_CP106881.1"/>
</dbReference>
<evidence type="ECO:0008006" key="3">
    <source>
        <dbReference type="Google" id="ProtNLM"/>
    </source>
</evidence>
<gene>
    <name evidence="1" type="ORF">M9799_10765</name>
</gene>
<evidence type="ECO:0000313" key="2">
    <source>
        <dbReference type="Proteomes" id="UP001162800"/>
    </source>
</evidence>
<dbReference type="EMBL" id="CP106881">
    <property type="protein sequence ID" value="UYG50579.1"/>
    <property type="molecule type" value="Genomic_DNA"/>
</dbReference>
<reference evidence="1" key="1">
    <citation type="submission" date="2022-09" db="EMBL/GenBank/DDBJ databases">
        <title>The complete genome of Acidovorax sp. 5MLIR.</title>
        <authorList>
            <person name="Liu L."/>
            <person name="Yue J."/>
            <person name="Yang F."/>
            <person name="Yuan J."/>
            <person name="Li L."/>
        </authorList>
    </citation>
    <scope>NUCLEOTIDE SEQUENCE</scope>
    <source>
        <strain evidence="1">5MLIR</strain>
    </source>
</reference>
<name>A0ABY6G6E5_9BURK</name>